<accession>A0A1G7WUM6</accession>
<reference evidence="2" key="1">
    <citation type="submission" date="2016-10" db="EMBL/GenBank/DDBJ databases">
        <authorList>
            <person name="Varghese N."/>
            <person name="Submissions S."/>
        </authorList>
    </citation>
    <scope>NUCLEOTIDE SEQUENCE [LARGE SCALE GENOMIC DNA]</scope>
    <source>
        <strain evidence="2">CGMCC 4.3506</strain>
    </source>
</reference>
<dbReference type="EMBL" id="FNCC01000011">
    <property type="protein sequence ID" value="SDG75564.1"/>
    <property type="molecule type" value="Genomic_DNA"/>
</dbReference>
<name>A0A1G7WUM6_9PSEU</name>
<dbReference type="OrthoDB" id="3698546at2"/>
<evidence type="ECO:0000313" key="1">
    <source>
        <dbReference type="EMBL" id="SDG75564.1"/>
    </source>
</evidence>
<keyword evidence="2" id="KW-1185">Reference proteome</keyword>
<protein>
    <submittedName>
        <fullName evidence="1">Uncharacterized protein</fullName>
    </submittedName>
</protein>
<dbReference type="Proteomes" id="UP000199623">
    <property type="component" value="Unassembled WGS sequence"/>
</dbReference>
<dbReference type="AlphaFoldDB" id="A0A1G7WUM6"/>
<dbReference type="STRING" id="200378.SAMN05216553_11158"/>
<sequence length="203" mass="22135">MDLTGRVKRRVRVYFRAEDAEEALAELAGAGIGHPEAERLHAAILLASVTSLAKLKELVALSRADRRAVLAEGGVLDGDWRDRVRRELGSSGAPPGPVSARVAARVHRDFPAKQVDEVVRELSTGYACDAGDDEALKALAERIQAAAVLGAKGDLRRLKSFVHESHVDPRDTLMAADGALAHEDWAEVLRREFPEPGPRRKKR</sequence>
<proteinExistence type="predicted"/>
<evidence type="ECO:0000313" key="2">
    <source>
        <dbReference type="Proteomes" id="UP000199623"/>
    </source>
</evidence>
<gene>
    <name evidence="1" type="ORF">SAMN05216553_11158</name>
</gene>
<dbReference type="RefSeq" id="WP_090053172.1">
    <property type="nucleotide sequence ID" value="NZ_FNCC01000011.1"/>
</dbReference>
<organism evidence="1 2">
    <name type="scientific">Lentzea fradiae</name>
    <dbReference type="NCBI Taxonomy" id="200378"/>
    <lineage>
        <taxon>Bacteria</taxon>
        <taxon>Bacillati</taxon>
        <taxon>Actinomycetota</taxon>
        <taxon>Actinomycetes</taxon>
        <taxon>Pseudonocardiales</taxon>
        <taxon>Pseudonocardiaceae</taxon>
        <taxon>Lentzea</taxon>
    </lineage>
</organism>